<comment type="caution">
    <text evidence="5">The sequence shown here is derived from an EMBL/GenBank/DDBJ whole genome shotgun (WGS) entry which is preliminary data.</text>
</comment>
<dbReference type="GO" id="GO:0006412">
    <property type="term" value="P:translation"/>
    <property type="evidence" value="ECO:0007669"/>
    <property type="project" value="InterPro"/>
</dbReference>
<dbReference type="PANTHER" id="PTHR11205">
    <property type="entry name" value="RIBOSOMAL PROTEIN S7"/>
    <property type="match status" value="1"/>
</dbReference>
<dbReference type="GO" id="GO:0005840">
    <property type="term" value="C:ribosome"/>
    <property type="evidence" value="ECO:0007669"/>
    <property type="project" value="UniProtKB-KW"/>
</dbReference>
<dbReference type="AlphaFoldDB" id="A0A5J4YPN1"/>
<dbReference type="InterPro" id="IPR036823">
    <property type="entry name" value="Ribosomal_uS7_dom_sf"/>
</dbReference>
<evidence type="ECO:0000313" key="5">
    <source>
        <dbReference type="EMBL" id="KAA8492920.1"/>
    </source>
</evidence>
<organism evidence="5 6">
    <name type="scientific">Porphyridium purpureum</name>
    <name type="common">Red alga</name>
    <name type="synonym">Porphyridium cruentum</name>
    <dbReference type="NCBI Taxonomy" id="35688"/>
    <lineage>
        <taxon>Eukaryota</taxon>
        <taxon>Rhodophyta</taxon>
        <taxon>Bangiophyceae</taxon>
        <taxon>Porphyridiales</taxon>
        <taxon>Porphyridiaceae</taxon>
        <taxon>Porphyridium</taxon>
    </lineage>
</organism>
<reference evidence="6" key="1">
    <citation type="journal article" date="2019" name="Nat. Commun.">
        <title>Expansion of phycobilisome linker gene families in mesophilic red algae.</title>
        <authorList>
            <person name="Lee J."/>
            <person name="Kim D."/>
            <person name="Bhattacharya D."/>
            <person name="Yoon H.S."/>
        </authorList>
    </citation>
    <scope>NUCLEOTIDE SEQUENCE [LARGE SCALE GENOMIC DNA]</scope>
    <source>
        <strain evidence="6">CCMP 1328</strain>
    </source>
</reference>
<comment type="similarity">
    <text evidence="1">Belongs to the universal ribosomal protein uS7 family.</text>
</comment>
<dbReference type="Gene3D" id="1.10.455.10">
    <property type="entry name" value="Ribosomal protein S7 domain"/>
    <property type="match status" value="1"/>
</dbReference>
<sequence length="144" mass="16542">MSLFPNDHLVQRFARCYMKHGRFGKALAIIDSAFQILKTNHEVQEPVRFFYEAVQNAKPLVETKPLNIGSKRVPQPRAVGPKRQEGLALRFIARAVYDKRRVGRKNSDHKLAAELVALHKKEGAARKMRDDKHKLAEANRAYVR</sequence>
<protein>
    <submittedName>
        <fullName evidence="5">30S ribosomal protein S7</fullName>
    </submittedName>
</protein>
<evidence type="ECO:0000313" key="6">
    <source>
        <dbReference type="Proteomes" id="UP000324585"/>
    </source>
</evidence>
<proteinExistence type="inferred from homology"/>
<evidence type="ECO:0000256" key="2">
    <source>
        <dbReference type="ARBA" id="ARBA00022980"/>
    </source>
</evidence>
<dbReference type="Pfam" id="PF00177">
    <property type="entry name" value="Ribosomal_S7"/>
    <property type="match status" value="1"/>
</dbReference>
<dbReference type="PIRSF" id="PIRSF002122">
    <property type="entry name" value="RPS7p_RPS7a_RPS5e_RPS7o"/>
    <property type="match status" value="1"/>
</dbReference>
<dbReference type="EMBL" id="VRMN01000008">
    <property type="protein sequence ID" value="KAA8492920.1"/>
    <property type="molecule type" value="Genomic_DNA"/>
</dbReference>
<keyword evidence="3" id="KW-0687">Ribonucleoprotein</keyword>
<keyword evidence="6" id="KW-1185">Reference proteome</keyword>
<dbReference type="OrthoDB" id="35139at2759"/>
<dbReference type="GO" id="GO:1990904">
    <property type="term" value="C:ribonucleoprotein complex"/>
    <property type="evidence" value="ECO:0007669"/>
    <property type="project" value="UniProtKB-KW"/>
</dbReference>
<evidence type="ECO:0000256" key="3">
    <source>
        <dbReference type="ARBA" id="ARBA00023274"/>
    </source>
</evidence>
<dbReference type="InterPro" id="IPR000235">
    <property type="entry name" value="Ribosomal_uS7"/>
</dbReference>
<evidence type="ECO:0000259" key="4">
    <source>
        <dbReference type="Pfam" id="PF00177"/>
    </source>
</evidence>
<gene>
    <name evidence="5" type="ORF">FVE85_9192</name>
</gene>
<evidence type="ECO:0000256" key="1">
    <source>
        <dbReference type="ARBA" id="ARBA00007151"/>
    </source>
</evidence>
<dbReference type="Proteomes" id="UP000324585">
    <property type="component" value="Unassembled WGS sequence"/>
</dbReference>
<name>A0A5J4YPN1_PORPP</name>
<dbReference type="OMA" id="KWIIESA"/>
<dbReference type="InterPro" id="IPR023798">
    <property type="entry name" value="Ribosomal_uS7_dom"/>
</dbReference>
<keyword evidence="2 5" id="KW-0689">Ribosomal protein</keyword>
<dbReference type="SUPFAM" id="SSF47973">
    <property type="entry name" value="Ribosomal protein S7"/>
    <property type="match status" value="1"/>
</dbReference>
<feature type="domain" description="Small ribosomal subunit protein uS7" evidence="4">
    <location>
        <begin position="6"/>
        <end position="140"/>
    </location>
</feature>
<accession>A0A5J4YPN1</accession>